<protein>
    <submittedName>
        <fullName evidence="1">Uncharacterized protein</fullName>
    </submittedName>
</protein>
<sequence>MVSLAAVSESSRGPYLSISPEPPFIIPSLYHLSTPSFIRYSIANLYSSQEVDNALATPAKSRIPSSHPDLVATRPSRFGRNAVTFGISVTVATILSVMRFENPPIPPAGLLPYPASKKNQIVAANP</sequence>
<dbReference type="AlphaFoldDB" id="A0A4C1T5A2"/>
<name>A0A4C1T5A2_EUMVA</name>
<dbReference type="EMBL" id="BGZK01004545">
    <property type="protein sequence ID" value="GBP09582.1"/>
    <property type="molecule type" value="Genomic_DNA"/>
</dbReference>
<evidence type="ECO:0000313" key="1">
    <source>
        <dbReference type="EMBL" id="GBP09582.1"/>
    </source>
</evidence>
<accession>A0A4C1T5A2</accession>
<proteinExistence type="predicted"/>
<keyword evidence="2" id="KW-1185">Reference proteome</keyword>
<comment type="caution">
    <text evidence="1">The sequence shown here is derived from an EMBL/GenBank/DDBJ whole genome shotgun (WGS) entry which is preliminary data.</text>
</comment>
<evidence type="ECO:0000313" key="2">
    <source>
        <dbReference type="Proteomes" id="UP000299102"/>
    </source>
</evidence>
<organism evidence="1 2">
    <name type="scientific">Eumeta variegata</name>
    <name type="common">Bagworm moth</name>
    <name type="synonym">Eumeta japonica</name>
    <dbReference type="NCBI Taxonomy" id="151549"/>
    <lineage>
        <taxon>Eukaryota</taxon>
        <taxon>Metazoa</taxon>
        <taxon>Ecdysozoa</taxon>
        <taxon>Arthropoda</taxon>
        <taxon>Hexapoda</taxon>
        <taxon>Insecta</taxon>
        <taxon>Pterygota</taxon>
        <taxon>Neoptera</taxon>
        <taxon>Endopterygota</taxon>
        <taxon>Lepidoptera</taxon>
        <taxon>Glossata</taxon>
        <taxon>Ditrysia</taxon>
        <taxon>Tineoidea</taxon>
        <taxon>Psychidae</taxon>
        <taxon>Oiketicinae</taxon>
        <taxon>Eumeta</taxon>
    </lineage>
</organism>
<reference evidence="1 2" key="1">
    <citation type="journal article" date="2019" name="Commun. Biol.">
        <title>The bagworm genome reveals a unique fibroin gene that provides high tensile strength.</title>
        <authorList>
            <person name="Kono N."/>
            <person name="Nakamura H."/>
            <person name="Ohtoshi R."/>
            <person name="Tomita M."/>
            <person name="Numata K."/>
            <person name="Arakawa K."/>
        </authorList>
    </citation>
    <scope>NUCLEOTIDE SEQUENCE [LARGE SCALE GENOMIC DNA]</scope>
</reference>
<gene>
    <name evidence="1" type="ORF">EVAR_68068_1</name>
</gene>
<dbReference type="Proteomes" id="UP000299102">
    <property type="component" value="Unassembled WGS sequence"/>
</dbReference>